<name>A0A5B8W472_9SPHI</name>
<evidence type="ECO:0000313" key="3">
    <source>
        <dbReference type="EMBL" id="QEC78197.1"/>
    </source>
</evidence>
<evidence type="ECO:0000259" key="2">
    <source>
        <dbReference type="Pfam" id="PF10988"/>
    </source>
</evidence>
<organism evidence="3 4">
    <name type="scientific">Mucilaginibacter ginsenosidivorax</name>
    <dbReference type="NCBI Taxonomy" id="862126"/>
    <lineage>
        <taxon>Bacteria</taxon>
        <taxon>Pseudomonadati</taxon>
        <taxon>Bacteroidota</taxon>
        <taxon>Sphingobacteriia</taxon>
        <taxon>Sphingobacteriales</taxon>
        <taxon>Sphingobacteriaceae</taxon>
        <taxon>Mucilaginibacter</taxon>
    </lineage>
</organism>
<keyword evidence="4" id="KW-1185">Reference proteome</keyword>
<keyword evidence="1" id="KW-0732">Signal</keyword>
<dbReference type="EMBL" id="CP042437">
    <property type="protein sequence ID" value="QEC78197.1"/>
    <property type="molecule type" value="Genomic_DNA"/>
</dbReference>
<feature type="domain" description="Putative auto-transporter adhesin head GIN" evidence="2">
    <location>
        <begin position="35"/>
        <end position="217"/>
    </location>
</feature>
<dbReference type="Proteomes" id="UP000321362">
    <property type="component" value="Chromosome"/>
</dbReference>
<gene>
    <name evidence="3" type="ORF">FSB76_20475</name>
</gene>
<dbReference type="PANTHER" id="PTHR39200">
    <property type="entry name" value="HYPOTHETICAL EXPORTED PROTEIN"/>
    <property type="match status" value="1"/>
</dbReference>
<feature type="signal peptide" evidence="1">
    <location>
        <begin position="1"/>
        <end position="25"/>
    </location>
</feature>
<dbReference type="Gene3D" id="2.160.20.120">
    <property type="match status" value="1"/>
</dbReference>
<dbReference type="KEGG" id="mgk:FSB76_20475"/>
<evidence type="ECO:0000256" key="1">
    <source>
        <dbReference type="SAM" id="SignalP"/>
    </source>
</evidence>
<feature type="chain" id="PRO_5022940069" evidence="1">
    <location>
        <begin position="26"/>
        <end position="234"/>
    </location>
</feature>
<accession>A0A5B8W472</accession>
<reference evidence="3 4" key="1">
    <citation type="journal article" date="2013" name="J. Microbiol.">
        <title>Mucilaginibacter ginsenosidivorax sp. nov., with ginsenoside converting activity isolated from sediment.</title>
        <authorList>
            <person name="Kim J.K."/>
            <person name="Choi T.E."/>
            <person name="Liu Q.M."/>
            <person name="Park H.Y."/>
            <person name="Yi T.H."/>
            <person name="Yoon M.H."/>
            <person name="Kim S.C."/>
            <person name="Im W.T."/>
        </authorList>
    </citation>
    <scope>NUCLEOTIDE SEQUENCE [LARGE SCALE GENOMIC DNA]</scope>
    <source>
        <strain evidence="3 4">KHI28</strain>
    </source>
</reference>
<sequence>MIMKKLIFSGMALLLTAFIAVNASAQVVTRNVSGYTGIACGGPFNVFIKIDGTESIKLDVDADVVNDIKTEVENGVLKVEFKDHWNKHNNIQRANIYITAKTLKYLANSGSGNMTVDGMVTGENARVALSGSGNVKTAVKSSTLDLRLSGSGSIDIKGSTGMADVNIAGSGEVNGKELKTETVEARIAGSGSVNIIANKTVSARIAGSGSVLYSGNATTGETKYMGSGRVSKVD</sequence>
<dbReference type="InterPro" id="IPR021255">
    <property type="entry name" value="DUF2807"/>
</dbReference>
<protein>
    <submittedName>
        <fullName evidence="3">DUF2807 domain-containing protein</fullName>
    </submittedName>
</protein>
<dbReference type="PANTHER" id="PTHR39200:SF1">
    <property type="entry name" value="AUTO-TRANSPORTER ADHESIN HEAD GIN DOMAIN-CONTAINING PROTEIN-RELATED"/>
    <property type="match status" value="1"/>
</dbReference>
<dbReference type="AlphaFoldDB" id="A0A5B8W472"/>
<evidence type="ECO:0000313" key="4">
    <source>
        <dbReference type="Proteomes" id="UP000321362"/>
    </source>
</evidence>
<proteinExistence type="predicted"/>
<dbReference type="Pfam" id="PF10988">
    <property type="entry name" value="DUF2807"/>
    <property type="match status" value="1"/>
</dbReference>